<dbReference type="AlphaFoldDB" id="A0AAW9DWI9"/>
<accession>A0AAW9DWI9</accession>
<dbReference type="RefSeq" id="WP_319615734.1">
    <property type="nucleotide sequence ID" value="NZ_JAWXYB010000018.1"/>
</dbReference>
<gene>
    <name evidence="10" type="ORF">SIL87_19200</name>
</gene>
<feature type="transmembrane region" description="Helical" evidence="8">
    <location>
        <begin position="100"/>
        <end position="121"/>
    </location>
</feature>
<evidence type="ECO:0000256" key="3">
    <source>
        <dbReference type="ARBA" id="ARBA00022475"/>
    </source>
</evidence>
<proteinExistence type="inferred from homology"/>
<feature type="transmembrane region" description="Helical" evidence="8">
    <location>
        <begin position="73"/>
        <end position="94"/>
    </location>
</feature>
<evidence type="ECO:0000313" key="10">
    <source>
        <dbReference type="EMBL" id="MDX5932884.1"/>
    </source>
</evidence>
<feature type="transmembrane region" description="Helical" evidence="8">
    <location>
        <begin position="31"/>
        <end position="52"/>
    </location>
</feature>
<keyword evidence="11" id="KW-1185">Reference proteome</keyword>
<protein>
    <submittedName>
        <fullName evidence="10">Cytochrome c oxidase subunit 3</fullName>
    </submittedName>
</protein>
<comment type="similarity">
    <text evidence="2 7">Belongs to the cytochrome c oxidase subunit 3 family.</text>
</comment>
<evidence type="ECO:0000259" key="9">
    <source>
        <dbReference type="PROSITE" id="PS50253"/>
    </source>
</evidence>
<keyword evidence="6 8" id="KW-0472">Membrane</keyword>
<dbReference type="Gene3D" id="1.20.120.80">
    <property type="entry name" value="Cytochrome c oxidase, subunit III, four-helix bundle"/>
    <property type="match status" value="1"/>
</dbReference>
<feature type="transmembrane region" description="Helical" evidence="8">
    <location>
        <begin position="142"/>
        <end position="166"/>
    </location>
</feature>
<keyword evidence="3" id="KW-1003">Cell membrane</keyword>
<dbReference type="GO" id="GO:0004129">
    <property type="term" value="F:cytochrome-c oxidase activity"/>
    <property type="evidence" value="ECO:0007669"/>
    <property type="project" value="InterPro"/>
</dbReference>
<sequence>MSRTERLTPSHRLWARHHPEPDPIAMKTLGFWLYMMSDALIFAGLFAAYAVLDHKFNAAGGPQIKNVVHPLEAFVQTIVVFTSVLAYSLAMVGLKARNRMFVLAGLLSAFVLGGVFLGLEINDFATLVAHGITPERSGLMSIFFVLIATHGLHMAFGMLWMAVMMAQVALKGFTTEVVTRLLNLRLFWVFQASIWVCMFVFVYLNGAF</sequence>
<dbReference type="PROSITE" id="PS50253">
    <property type="entry name" value="COX3"/>
    <property type="match status" value="1"/>
</dbReference>
<dbReference type="InterPro" id="IPR035973">
    <property type="entry name" value="Cyt_c_oxidase_su3-like_sf"/>
</dbReference>
<dbReference type="PANTHER" id="PTHR11403">
    <property type="entry name" value="CYTOCHROME C OXIDASE SUBUNIT III"/>
    <property type="match status" value="1"/>
</dbReference>
<dbReference type="Proteomes" id="UP001279553">
    <property type="component" value="Unassembled WGS sequence"/>
</dbReference>
<dbReference type="Pfam" id="PF00510">
    <property type="entry name" value="COX3"/>
    <property type="match status" value="1"/>
</dbReference>
<dbReference type="InterPro" id="IPR013833">
    <property type="entry name" value="Cyt_c_oxidase_su3_a-hlx"/>
</dbReference>
<feature type="domain" description="Heme-copper oxidase subunit III family profile" evidence="9">
    <location>
        <begin position="29"/>
        <end position="207"/>
    </location>
</feature>
<evidence type="ECO:0000256" key="6">
    <source>
        <dbReference type="ARBA" id="ARBA00023136"/>
    </source>
</evidence>
<keyword evidence="4 7" id="KW-0812">Transmembrane</keyword>
<dbReference type="GO" id="GO:0019646">
    <property type="term" value="P:aerobic electron transport chain"/>
    <property type="evidence" value="ECO:0007669"/>
    <property type="project" value="InterPro"/>
</dbReference>
<evidence type="ECO:0000256" key="5">
    <source>
        <dbReference type="ARBA" id="ARBA00022989"/>
    </source>
</evidence>
<name>A0AAW9DWI9_ACIAO</name>
<reference evidence="10 11" key="1">
    <citation type="submission" date="2023-11" db="EMBL/GenBank/DDBJ databases">
        <title>MicrobeMod: A computational toolkit for identifying prokaryotic methylation and restriction-modification with nanopore sequencing.</title>
        <authorList>
            <person name="Crits-Christoph A."/>
            <person name="Kang S.C."/>
            <person name="Lee H."/>
            <person name="Ostrov N."/>
        </authorList>
    </citation>
    <scope>NUCLEOTIDE SEQUENCE [LARGE SCALE GENOMIC DNA]</scope>
    <source>
        <strain evidence="10 11">DSMZ 700</strain>
    </source>
</reference>
<evidence type="ECO:0000256" key="4">
    <source>
        <dbReference type="ARBA" id="ARBA00022692"/>
    </source>
</evidence>
<evidence type="ECO:0000256" key="2">
    <source>
        <dbReference type="ARBA" id="ARBA00010581"/>
    </source>
</evidence>
<evidence type="ECO:0000313" key="11">
    <source>
        <dbReference type="Proteomes" id="UP001279553"/>
    </source>
</evidence>
<dbReference type="InterPro" id="IPR024791">
    <property type="entry name" value="Cyt_c/ubiquinol_Oxase_su3"/>
</dbReference>
<comment type="caution">
    <text evidence="10">The sequence shown here is derived from an EMBL/GenBank/DDBJ whole genome shotgun (WGS) entry which is preliminary data.</text>
</comment>
<feature type="transmembrane region" description="Helical" evidence="8">
    <location>
        <begin position="186"/>
        <end position="204"/>
    </location>
</feature>
<dbReference type="GO" id="GO:0005886">
    <property type="term" value="C:plasma membrane"/>
    <property type="evidence" value="ECO:0007669"/>
    <property type="project" value="UniProtKB-SubCell"/>
</dbReference>
<dbReference type="InterPro" id="IPR000298">
    <property type="entry name" value="Cyt_c_oxidase-like_su3"/>
</dbReference>
<evidence type="ECO:0000256" key="8">
    <source>
        <dbReference type="SAM" id="Phobius"/>
    </source>
</evidence>
<keyword evidence="5 8" id="KW-1133">Transmembrane helix</keyword>
<organism evidence="10 11">
    <name type="scientific">Acidiphilium acidophilum</name>
    <name type="common">Thiobacillus acidophilus</name>
    <dbReference type="NCBI Taxonomy" id="76588"/>
    <lineage>
        <taxon>Bacteria</taxon>
        <taxon>Pseudomonadati</taxon>
        <taxon>Pseudomonadota</taxon>
        <taxon>Alphaproteobacteria</taxon>
        <taxon>Acetobacterales</taxon>
        <taxon>Acidocellaceae</taxon>
        <taxon>Acidiphilium</taxon>
    </lineage>
</organism>
<dbReference type="PANTHER" id="PTHR11403:SF2">
    <property type="entry name" value="CYTOCHROME BO(3) UBIQUINOL OXIDASE SUBUNIT 3"/>
    <property type="match status" value="1"/>
</dbReference>
<dbReference type="EMBL" id="JAWXYB010000018">
    <property type="protein sequence ID" value="MDX5932884.1"/>
    <property type="molecule type" value="Genomic_DNA"/>
</dbReference>
<evidence type="ECO:0000256" key="7">
    <source>
        <dbReference type="RuleBase" id="RU003376"/>
    </source>
</evidence>
<evidence type="ECO:0000256" key="1">
    <source>
        <dbReference type="ARBA" id="ARBA00004651"/>
    </source>
</evidence>
<dbReference type="SUPFAM" id="SSF81452">
    <property type="entry name" value="Cytochrome c oxidase subunit III-like"/>
    <property type="match status" value="1"/>
</dbReference>
<comment type="subcellular location">
    <subcellularLocation>
        <location evidence="1 7">Cell membrane</location>
        <topology evidence="1 7">Multi-pass membrane protein</topology>
    </subcellularLocation>
</comment>